<proteinExistence type="predicted"/>
<organism evidence="4 5">
    <name type="scientific">Chryseolinea lacunae</name>
    <dbReference type="NCBI Taxonomy" id="2801331"/>
    <lineage>
        <taxon>Bacteria</taxon>
        <taxon>Pseudomonadati</taxon>
        <taxon>Bacteroidota</taxon>
        <taxon>Cytophagia</taxon>
        <taxon>Cytophagales</taxon>
        <taxon>Fulvivirgaceae</taxon>
        <taxon>Chryseolinea</taxon>
    </lineage>
</organism>
<feature type="transmembrane region" description="Helical" evidence="1">
    <location>
        <begin position="98"/>
        <end position="117"/>
    </location>
</feature>
<dbReference type="InterPro" id="IPR006860">
    <property type="entry name" value="FecR"/>
</dbReference>
<comment type="caution">
    <text evidence="4">The sequence shown here is derived from an EMBL/GenBank/DDBJ whole genome shotgun (WGS) entry which is preliminary data.</text>
</comment>
<dbReference type="InterPro" id="IPR012373">
    <property type="entry name" value="Ferrdict_sens_TM"/>
</dbReference>
<dbReference type="PIRSF" id="PIRSF018266">
    <property type="entry name" value="FecR"/>
    <property type="match status" value="1"/>
</dbReference>
<dbReference type="Gene3D" id="3.55.50.30">
    <property type="match status" value="1"/>
</dbReference>
<feature type="domain" description="Protein FecR C-terminal" evidence="3">
    <location>
        <begin position="280"/>
        <end position="348"/>
    </location>
</feature>
<dbReference type="InterPro" id="IPR032508">
    <property type="entry name" value="FecR_C"/>
</dbReference>
<accession>A0ABS1KV17</accession>
<keyword evidence="1" id="KW-0812">Transmembrane</keyword>
<protein>
    <submittedName>
        <fullName evidence="4">FecR family protein</fullName>
    </submittedName>
</protein>
<sequence length="354" mass="40251">MKDYNTYTAIDLVLDERFEKWARHPGMYPELDQFWRAWTMQYPDKLEEVMEAKRLIGAIHGEGESLQLRKEEDEVWNRLDHSLNTKPKAKLPFVSKKWMAASVAVLTIAVLSLVVFFRESGQTTQDDQDLISVINNGVTPKTVMFLDGSSVVLQPNSSLQYPRVFSESAREVTLNGEGFFEIAKEPTRPFYVYADKVVARVLGTSFIVRAFKNEPDILVQVKTGKVSVQTVKEMKSKKAHPNSTVVLIPNQQVIYSREESTLSKSLIENPALINSAVKRKFLFEDAPVKEVFESLEEAYGVTIVYDEEIMKNCVLNVSLADMPLYEKMRLICKTLEAKYEIMDSQIVVTGPGCE</sequence>
<dbReference type="RefSeq" id="WP_202011897.1">
    <property type="nucleotide sequence ID" value="NZ_JAERRB010000005.1"/>
</dbReference>
<dbReference type="Gene3D" id="2.60.120.1440">
    <property type="match status" value="1"/>
</dbReference>
<name>A0ABS1KV17_9BACT</name>
<evidence type="ECO:0000313" key="5">
    <source>
        <dbReference type="Proteomes" id="UP000613030"/>
    </source>
</evidence>
<dbReference type="Proteomes" id="UP000613030">
    <property type="component" value="Unassembled WGS sequence"/>
</dbReference>
<keyword evidence="1" id="KW-1133">Transmembrane helix</keyword>
<keyword evidence="5" id="KW-1185">Reference proteome</keyword>
<evidence type="ECO:0000313" key="4">
    <source>
        <dbReference type="EMBL" id="MBL0743038.1"/>
    </source>
</evidence>
<dbReference type="Pfam" id="PF04773">
    <property type="entry name" value="FecR"/>
    <property type="match status" value="1"/>
</dbReference>
<dbReference type="Pfam" id="PF16344">
    <property type="entry name" value="FecR_C"/>
    <property type="match status" value="1"/>
</dbReference>
<gene>
    <name evidence="4" type="ORF">JI741_17545</name>
</gene>
<evidence type="ECO:0000259" key="3">
    <source>
        <dbReference type="Pfam" id="PF16344"/>
    </source>
</evidence>
<feature type="domain" description="FecR protein" evidence="2">
    <location>
        <begin position="142"/>
        <end position="226"/>
    </location>
</feature>
<dbReference type="PANTHER" id="PTHR30273">
    <property type="entry name" value="PERIPLASMIC SIGNAL SENSOR AND SIGMA FACTOR ACTIVATOR FECR-RELATED"/>
    <property type="match status" value="1"/>
</dbReference>
<evidence type="ECO:0000259" key="2">
    <source>
        <dbReference type="Pfam" id="PF04773"/>
    </source>
</evidence>
<reference evidence="4 5" key="1">
    <citation type="submission" date="2021-01" db="EMBL/GenBank/DDBJ databases">
        <title>Chryseolinea sp. Jin1 Genome sequencing and assembly.</title>
        <authorList>
            <person name="Kim I."/>
        </authorList>
    </citation>
    <scope>NUCLEOTIDE SEQUENCE [LARGE SCALE GENOMIC DNA]</scope>
    <source>
        <strain evidence="4 5">Jin1</strain>
    </source>
</reference>
<keyword evidence="1" id="KW-0472">Membrane</keyword>
<dbReference type="PANTHER" id="PTHR30273:SF2">
    <property type="entry name" value="PROTEIN FECR"/>
    <property type="match status" value="1"/>
</dbReference>
<evidence type="ECO:0000256" key="1">
    <source>
        <dbReference type="SAM" id="Phobius"/>
    </source>
</evidence>
<dbReference type="EMBL" id="JAERRB010000005">
    <property type="protein sequence ID" value="MBL0743038.1"/>
    <property type="molecule type" value="Genomic_DNA"/>
</dbReference>